<reference evidence="2 3" key="1">
    <citation type="journal article" date="2018" name="Biotechnol. Adv.">
        <title>Improved genomic resources and new bioinformatic workflow for the carcinogenic parasite Clonorchis sinensis: Biotechnological implications.</title>
        <authorList>
            <person name="Wang D."/>
            <person name="Korhonen P.K."/>
            <person name="Gasser R.B."/>
            <person name="Young N.D."/>
        </authorList>
    </citation>
    <scope>NUCLEOTIDE SEQUENCE [LARGE SCALE GENOMIC DNA]</scope>
    <source>
        <strain evidence="2">Cs-k2</strain>
    </source>
</reference>
<comment type="caution">
    <text evidence="2">The sequence shown here is derived from an EMBL/GenBank/DDBJ whole genome shotgun (WGS) entry which is preliminary data.</text>
</comment>
<keyword evidence="3" id="KW-1185">Reference proteome</keyword>
<dbReference type="AlphaFoldDB" id="A0A3R7DCE9"/>
<accession>A0A3R7DCE9</accession>
<dbReference type="InParanoid" id="A0A3R7DCE9"/>
<gene>
    <name evidence="2" type="ORF">CSKR_112895</name>
</gene>
<dbReference type="EMBL" id="NIRI02000056">
    <property type="protein sequence ID" value="KAG5444727.1"/>
    <property type="molecule type" value="Genomic_DNA"/>
</dbReference>
<reference evidence="2 3" key="2">
    <citation type="journal article" date="2021" name="Genomics">
        <title>High-quality reference genome for Clonorchis sinensis.</title>
        <authorList>
            <person name="Young N.D."/>
            <person name="Stroehlein A.J."/>
            <person name="Kinkar L."/>
            <person name="Wang T."/>
            <person name="Sohn W.M."/>
            <person name="Chang B.C.H."/>
            <person name="Kaur P."/>
            <person name="Weisz D."/>
            <person name="Dudchenko O."/>
            <person name="Aiden E.L."/>
            <person name="Korhonen P.K."/>
            <person name="Gasser R.B."/>
        </authorList>
    </citation>
    <scope>NUCLEOTIDE SEQUENCE [LARGE SCALE GENOMIC DNA]</scope>
    <source>
        <strain evidence="2">Cs-k2</strain>
    </source>
</reference>
<protein>
    <submittedName>
        <fullName evidence="2">Uncharacterized protein</fullName>
    </submittedName>
</protein>
<organism evidence="2 3">
    <name type="scientific">Clonorchis sinensis</name>
    <name type="common">Chinese liver fluke</name>
    <dbReference type="NCBI Taxonomy" id="79923"/>
    <lineage>
        <taxon>Eukaryota</taxon>
        <taxon>Metazoa</taxon>
        <taxon>Spiralia</taxon>
        <taxon>Lophotrochozoa</taxon>
        <taxon>Platyhelminthes</taxon>
        <taxon>Trematoda</taxon>
        <taxon>Digenea</taxon>
        <taxon>Opisthorchiida</taxon>
        <taxon>Opisthorchiata</taxon>
        <taxon>Opisthorchiidae</taxon>
        <taxon>Clonorchis</taxon>
    </lineage>
</organism>
<evidence type="ECO:0000256" key="1">
    <source>
        <dbReference type="SAM" id="MobiDB-lite"/>
    </source>
</evidence>
<feature type="compositionally biased region" description="Basic and acidic residues" evidence="1">
    <location>
        <begin position="55"/>
        <end position="64"/>
    </location>
</feature>
<feature type="region of interest" description="Disordered" evidence="1">
    <location>
        <begin position="54"/>
        <end position="79"/>
    </location>
</feature>
<evidence type="ECO:0000313" key="2">
    <source>
        <dbReference type="EMBL" id="KAG5444727.1"/>
    </source>
</evidence>
<name>A0A3R7DCE9_CLOSI</name>
<feature type="compositionally biased region" description="Polar residues" evidence="1">
    <location>
        <begin position="65"/>
        <end position="79"/>
    </location>
</feature>
<dbReference type="Proteomes" id="UP000286415">
    <property type="component" value="Unassembled WGS sequence"/>
</dbReference>
<proteinExistence type="predicted"/>
<evidence type="ECO:0000313" key="3">
    <source>
        <dbReference type="Proteomes" id="UP000286415"/>
    </source>
</evidence>
<sequence length="332" mass="37318">MRGVFSSYCRSLKFGSRFTDSRIDSRIDTQDRGSRPSFPGRFCSCRSAAVVHLEGTSEKRRERGQPSQEDYSTQQLPQMRKNNTEMVKFQPTVQQVGMNVSWSQLGSIGEFVVFAVNGTSGRGHGREKEWNSCGSAIELGMAVPCHHWPDMLQFLDSPAGRGNKVERSRYGIAGFFWDPVVEHHRPGGVGNSQPGPPNQALPKFEAWEDEGMRGQFFSSSVVYGVARYKTQPRRAQHQQQQTQVSGQAQNHRRWAMHPCYWRGDGYTNAPWCNVTERPSLQGVPVHHTRFSSLVHATRSARWKTNQAVINAVCALKNTPATNFFLIGGKQGQ</sequence>